<dbReference type="Gramene" id="TuG1812G0400001739.01.T01">
    <property type="protein sequence ID" value="TuG1812G0400001739.01.T01"/>
    <property type="gene ID" value="TuG1812G0400001739.01"/>
</dbReference>
<feature type="region of interest" description="Disordered" evidence="1">
    <location>
        <begin position="1"/>
        <end position="26"/>
    </location>
</feature>
<feature type="compositionally biased region" description="Pro residues" evidence="1">
    <location>
        <begin position="47"/>
        <end position="58"/>
    </location>
</feature>
<reference evidence="3" key="1">
    <citation type="journal article" date="2013" name="Nature">
        <title>Draft genome of the wheat A-genome progenitor Triticum urartu.</title>
        <authorList>
            <person name="Ling H.Q."/>
            <person name="Zhao S."/>
            <person name="Liu D."/>
            <person name="Wang J."/>
            <person name="Sun H."/>
            <person name="Zhang C."/>
            <person name="Fan H."/>
            <person name="Li D."/>
            <person name="Dong L."/>
            <person name="Tao Y."/>
            <person name="Gao C."/>
            <person name="Wu H."/>
            <person name="Li Y."/>
            <person name="Cui Y."/>
            <person name="Guo X."/>
            <person name="Zheng S."/>
            <person name="Wang B."/>
            <person name="Yu K."/>
            <person name="Liang Q."/>
            <person name="Yang W."/>
            <person name="Lou X."/>
            <person name="Chen J."/>
            <person name="Feng M."/>
            <person name="Jian J."/>
            <person name="Zhang X."/>
            <person name="Luo G."/>
            <person name="Jiang Y."/>
            <person name="Liu J."/>
            <person name="Wang Z."/>
            <person name="Sha Y."/>
            <person name="Zhang B."/>
            <person name="Wu H."/>
            <person name="Tang D."/>
            <person name="Shen Q."/>
            <person name="Xue P."/>
            <person name="Zou S."/>
            <person name="Wang X."/>
            <person name="Liu X."/>
            <person name="Wang F."/>
            <person name="Yang Y."/>
            <person name="An X."/>
            <person name="Dong Z."/>
            <person name="Zhang K."/>
            <person name="Zhang X."/>
            <person name="Luo M.C."/>
            <person name="Dvorak J."/>
            <person name="Tong Y."/>
            <person name="Wang J."/>
            <person name="Yang H."/>
            <person name="Li Z."/>
            <person name="Wang D."/>
            <person name="Zhang A."/>
            <person name="Wang J."/>
        </authorList>
    </citation>
    <scope>NUCLEOTIDE SEQUENCE</scope>
    <source>
        <strain evidence="3">cv. G1812</strain>
    </source>
</reference>
<feature type="compositionally biased region" description="Low complexity" evidence="1">
    <location>
        <begin position="59"/>
        <end position="68"/>
    </location>
</feature>
<protein>
    <submittedName>
        <fullName evidence="2">Uncharacterized protein</fullName>
    </submittedName>
</protein>
<reference evidence="2" key="2">
    <citation type="submission" date="2018-03" db="EMBL/GenBank/DDBJ databases">
        <title>The Triticum urartu genome reveals the dynamic nature of wheat genome evolution.</title>
        <authorList>
            <person name="Ling H."/>
            <person name="Ma B."/>
            <person name="Shi X."/>
            <person name="Liu H."/>
            <person name="Dong L."/>
            <person name="Sun H."/>
            <person name="Cao Y."/>
            <person name="Gao Q."/>
            <person name="Zheng S."/>
            <person name="Li Y."/>
            <person name="Yu Y."/>
            <person name="Du H."/>
            <person name="Qi M."/>
            <person name="Li Y."/>
            <person name="Yu H."/>
            <person name="Cui Y."/>
            <person name="Wang N."/>
            <person name="Chen C."/>
            <person name="Wu H."/>
            <person name="Zhao Y."/>
            <person name="Zhang J."/>
            <person name="Li Y."/>
            <person name="Zhou W."/>
            <person name="Zhang B."/>
            <person name="Hu W."/>
            <person name="Eijk M."/>
            <person name="Tang J."/>
            <person name="Witsenboer H."/>
            <person name="Zhao S."/>
            <person name="Li Z."/>
            <person name="Zhang A."/>
            <person name="Wang D."/>
            <person name="Liang C."/>
        </authorList>
    </citation>
    <scope>NUCLEOTIDE SEQUENCE [LARGE SCALE GENOMIC DNA]</scope>
    <source>
        <strain evidence="2">cv. G1812</strain>
    </source>
</reference>
<evidence type="ECO:0000313" key="2">
    <source>
        <dbReference type="EnsemblPlants" id="TuG1812G0400001739.01.T01"/>
    </source>
</evidence>
<sequence length="236" mass="25517">MELASIVSTARGPRRPRPPRGPPHLVILVSSRPRACPRTRLLWFPRPSRPVPATPRRPPASSASSEPRGVCAVHSRVPLVPEFPASPRPLPLLRSSDRSLGRSLRASSCSTLLPRCGPLPVWTSPELLKSPSTSRADRSELQSATPLAGIEPRHLPALSSTVLNRFLLALAHTSPSSRRRRRVPAVALLSDENRARCPLACSFPVDFSSMDCSAQAQRASLPSSPSNWAQGLEGPL</sequence>
<organism evidence="2 3">
    <name type="scientific">Triticum urartu</name>
    <name type="common">Red wild einkorn</name>
    <name type="synonym">Crithodium urartu</name>
    <dbReference type="NCBI Taxonomy" id="4572"/>
    <lineage>
        <taxon>Eukaryota</taxon>
        <taxon>Viridiplantae</taxon>
        <taxon>Streptophyta</taxon>
        <taxon>Embryophyta</taxon>
        <taxon>Tracheophyta</taxon>
        <taxon>Spermatophyta</taxon>
        <taxon>Magnoliopsida</taxon>
        <taxon>Liliopsida</taxon>
        <taxon>Poales</taxon>
        <taxon>Poaceae</taxon>
        <taxon>BOP clade</taxon>
        <taxon>Pooideae</taxon>
        <taxon>Triticodae</taxon>
        <taxon>Triticeae</taxon>
        <taxon>Triticinae</taxon>
        <taxon>Triticum</taxon>
    </lineage>
</organism>
<keyword evidence="3" id="KW-1185">Reference proteome</keyword>
<proteinExistence type="predicted"/>
<accession>A0A8R7Q4D7</accession>
<feature type="region of interest" description="Disordered" evidence="1">
    <location>
        <begin position="46"/>
        <end position="69"/>
    </location>
</feature>
<reference evidence="2" key="3">
    <citation type="submission" date="2022-06" db="UniProtKB">
        <authorList>
            <consortium name="EnsemblPlants"/>
        </authorList>
    </citation>
    <scope>IDENTIFICATION</scope>
</reference>
<evidence type="ECO:0000313" key="3">
    <source>
        <dbReference type="Proteomes" id="UP000015106"/>
    </source>
</evidence>
<dbReference type="Proteomes" id="UP000015106">
    <property type="component" value="Chromosome 4"/>
</dbReference>
<evidence type="ECO:0000256" key="1">
    <source>
        <dbReference type="SAM" id="MobiDB-lite"/>
    </source>
</evidence>
<dbReference type="AlphaFoldDB" id="A0A8R7Q4D7"/>
<dbReference type="EnsemblPlants" id="TuG1812G0400001739.01.T01">
    <property type="protein sequence ID" value="TuG1812G0400001739.01.T01"/>
    <property type="gene ID" value="TuG1812G0400001739.01"/>
</dbReference>
<name>A0A8R7Q4D7_TRIUA</name>